<gene>
    <name evidence="3" type="ORF">B1B_08619</name>
</gene>
<dbReference type="Pfam" id="PF01978">
    <property type="entry name" value="TrmB"/>
    <property type="match status" value="1"/>
</dbReference>
<dbReference type="SUPFAM" id="SSF56024">
    <property type="entry name" value="Phospholipase D/nuclease"/>
    <property type="match status" value="1"/>
</dbReference>
<accession>T1AAV1</accession>
<keyword evidence="1" id="KW-0175">Coiled coil</keyword>
<dbReference type="Gene3D" id="1.10.10.10">
    <property type="entry name" value="Winged helix-like DNA-binding domain superfamily/Winged helix DNA-binding domain"/>
    <property type="match status" value="1"/>
</dbReference>
<evidence type="ECO:0000256" key="1">
    <source>
        <dbReference type="SAM" id="Coils"/>
    </source>
</evidence>
<comment type="caution">
    <text evidence="3">The sequence shown here is derived from an EMBL/GenBank/DDBJ whole genome shotgun (WGS) entry which is preliminary data.</text>
</comment>
<feature type="coiled-coil region" evidence="1">
    <location>
        <begin position="87"/>
        <end position="114"/>
    </location>
</feature>
<sequence>MVRRQGAELVGLLTDHGIPEKGARIYLAATRTGPQTAAELARVTTLHRVDAYRFIQQLTREGLLRATGGRPMRFAALPPEALMDRWIRTASERLDRLEQDRERILARWQESLEEIGESDPRKFTVIEGREAIRRFLIKRIGSTERQILVSVSGGALARLMDTGVDRALKEAHARGVKVRVVTEVDRAHLGEAKHFAGFTELRHVETSVANQAVVIDRSGTLLFLSGEDDGGRTEEEQVALWSSARAFIDLAREYHRRLWLPAVRAEERLVEIEVPDTATLLVVEGHEREPFRRLKEMTGLGMRAMGIRELQLKVPELIQTIARQIGRQIANEVEGGTPTEVARSLQSYYQAHTSSRLDILKERPLTVRVTNCFACTNGSTEIGRVMCPRLLRSVMETRLGSRWEVSKPDPTRHATRGCVFVITAG</sequence>
<reference evidence="3" key="2">
    <citation type="journal article" date="2014" name="ISME J.">
        <title>Microbial stratification in low pH oxic and suboxic macroscopic growths along an acid mine drainage.</title>
        <authorList>
            <person name="Mendez-Garcia C."/>
            <person name="Mesa V."/>
            <person name="Sprenger R.R."/>
            <person name="Richter M."/>
            <person name="Diez M.S."/>
            <person name="Solano J."/>
            <person name="Bargiela R."/>
            <person name="Golyshina O.V."/>
            <person name="Manteca A."/>
            <person name="Ramos J.L."/>
            <person name="Gallego J.R."/>
            <person name="Llorente I."/>
            <person name="Martins Dos Santos V.A."/>
            <person name="Jensen O.N."/>
            <person name="Pelaez A.I."/>
            <person name="Sanchez J."/>
            <person name="Ferrer M."/>
        </authorList>
    </citation>
    <scope>NUCLEOTIDE SEQUENCE</scope>
</reference>
<dbReference type="PANTHER" id="PTHR34293">
    <property type="entry name" value="HTH-TYPE TRANSCRIPTIONAL REGULATOR TRMBL2"/>
    <property type="match status" value="1"/>
</dbReference>
<dbReference type="InterPro" id="IPR051797">
    <property type="entry name" value="TrmB-like"/>
</dbReference>
<dbReference type="InterPro" id="IPR036388">
    <property type="entry name" value="WH-like_DNA-bd_sf"/>
</dbReference>
<feature type="domain" description="Transcription regulator TrmB N-terminal" evidence="2">
    <location>
        <begin position="13"/>
        <end position="80"/>
    </location>
</feature>
<protein>
    <submittedName>
        <fullName evidence="3">Transcriptional regulator, TrmB</fullName>
    </submittedName>
</protein>
<evidence type="ECO:0000259" key="2">
    <source>
        <dbReference type="Pfam" id="PF01978"/>
    </source>
</evidence>
<name>T1AAV1_9ZZZZ</name>
<dbReference type="SUPFAM" id="SSF46785">
    <property type="entry name" value="Winged helix' DNA-binding domain"/>
    <property type="match status" value="1"/>
</dbReference>
<dbReference type="InterPro" id="IPR002831">
    <property type="entry name" value="Tscrpt_reg_TrmB_N"/>
</dbReference>
<dbReference type="AlphaFoldDB" id="T1AAV1"/>
<proteinExistence type="predicted"/>
<dbReference type="Gene3D" id="3.30.870.10">
    <property type="entry name" value="Endonuclease Chain A"/>
    <property type="match status" value="1"/>
</dbReference>
<dbReference type="InterPro" id="IPR036390">
    <property type="entry name" value="WH_DNA-bd_sf"/>
</dbReference>
<reference evidence="3" key="1">
    <citation type="submission" date="2013-08" db="EMBL/GenBank/DDBJ databases">
        <authorList>
            <person name="Mendez C."/>
            <person name="Richter M."/>
            <person name="Ferrer M."/>
            <person name="Sanchez J."/>
        </authorList>
    </citation>
    <scope>NUCLEOTIDE SEQUENCE</scope>
</reference>
<evidence type="ECO:0000313" key="3">
    <source>
        <dbReference type="EMBL" id="EQD57846.1"/>
    </source>
</evidence>
<dbReference type="EMBL" id="AUZY01005638">
    <property type="protein sequence ID" value="EQD57846.1"/>
    <property type="molecule type" value="Genomic_DNA"/>
</dbReference>
<dbReference type="PANTHER" id="PTHR34293:SF1">
    <property type="entry name" value="HTH-TYPE TRANSCRIPTIONAL REGULATOR TRMBL2"/>
    <property type="match status" value="1"/>
</dbReference>
<organism evidence="3">
    <name type="scientific">mine drainage metagenome</name>
    <dbReference type="NCBI Taxonomy" id="410659"/>
    <lineage>
        <taxon>unclassified sequences</taxon>
        <taxon>metagenomes</taxon>
        <taxon>ecological metagenomes</taxon>
    </lineage>
</organism>